<dbReference type="PANTHER" id="PTHR47966">
    <property type="entry name" value="BETA-SITE APP-CLEAVING ENZYME, ISOFORM A-RELATED"/>
    <property type="match status" value="1"/>
</dbReference>
<feature type="region of interest" description="Disordered" evidence="6">
    <location>
        <begin position="1"/>
        <end position="20"/>
    </location>
</feature>
<keyword evidence="4 5" id="KW-0378">Hydrolase</keyword>
<feature type="compositionally biased region" description="Polar residues" evidence="6">
    <location>
        <begin position="10"/>
        <end position="20"/>
    </location>
</feature>
<evidence type="ECO:0000259" key="7">
    <source>
        <dbReference type="PROSITE" id="PS51767"/>
    </source>
</evidence>
<protein>
    <submittedName>
        <fullName evidence="8">Cathepsin D</fullName>
    </submittedName>
</protein>
<dbReference type="InterPro" id="IPR033121">
    <property type="entry name" value="PEPTIDASE_A1"/>
</dbReference>
<evidence type="ECO:0000256" key="5">
    <source>
        <dbReference type="RuleBase" id="RU000454"/>
    </source>
</evidence>
<evidence type="ECO:0000313" key="9">
    <source>
        <dbReference type="Proteomes" id="UP000186817"/>
    </source>
</evidence>
<gene>
    <name evidence="8" type="primary">ctsd</name>
    <name evidence="8" type="ORF">AK812_SmicGene6037</name>
</gene>
<dbReference type="Pfam" id="PF00026">
    <property type="entry name" value="Asp"/>
    <property type="match status" value="1"/>
</dbReference>
<dbReference type="AlphaFoldDB" id="A0A1Q9ESA8"/>
<organism evidence="8 9">
    <name type="scientific">Symbiodinium microadriaticum</name>
    <name type="common">Dinoflagellate</name>
    <name type="synonym">Zooxanthella microadriatica</name>
    <dbReference type="NCBI Taxonomy" id="2951"/>
    <lineage>
        <taxon>Eukaryota</taxon>
        <taxon>Sar</taxon>
        <taxon>Alveolata</taxon>
        <taxon>Dinophyceae</taxon>
        <taxon>Suessiales</taxon>
        <taxon>Symbiodiniaceae</taxon>
        <taxon>Symbiodinium</taxon>
    </lineage>
</organism>
<dbReference type="Proteomes" id="UP000186817">
    <property type="component" value="Unassembled WGS sequence"/>
</dbReference>
<comment type="similarity">
    <text evidence="1 5">Belongs to the peptidase A1 family.</text>
</comment>
<evidence type="ECO:0000256" key="3">
    <source>
        <dbReference type="ARBA" id="ARBA00022750"/>
    </source>
</evidence>
<dbReference type="PRINTS" id="PR00792">
    <property type="entry name" value="PEPSIN"/>
</dbReference>
<dbReference type="InterPro" id="IPR001969">
    <property type="entry name" value="Aspartic_peptidase_AS"/>
</dbReference>
<dbReference type="PANTHER" id="PTHR47966:SF51">
    <property type="entry name" value="BETA-SITE APP-CLEAVING ENZYME, ISOFORM A-RELATED"/>
    <property type="match status" value="1"/>
</dbReference>
<evidence type="ECO:0000256" key="4">
    <source>
        <dbReference type="ARBA" id="ARBA00022801"/>
    </source>
</evidence>
<dbReference type="InterPro" id="IPR001461">
    <property type="entry name" value="Aspartic_peptidase_A1"/>
</dbReference>
<dbReference type="Gene3D" id="2.40.70.10">
    <property type="entry name" value="Acid Proteases"/>
    <property type="match status" value="1"/>
</dbReference>
<evidence type="ECO:0000256" key="6">
    <source>
        <dbReference type="SAM" id="MobiDB-lite"/>
    </source>
</evidence>
<dbReference type="PROSITE" id="PS00141">
    <property type="entry name" value="ASP_PROTEASE"/>
    <property type="match status" value="1"/>
</dbReference>
<dbReference type="OrthoDB" id="771136at2759"/>
<keyword evidence="9" id="KW-1185">Reference proteome</keyword>
<evidence type="ECO:0000256" key="2">
    <source>
        <dbReference type="ARBA" id="ARBA00022670"/>
    </source>
</evidence>
<evidence type="ECO:0000313" key="8">
    <source>
        <dbReference type="EMBL" id="OLQ10302.1"/>
    </source>
</evidence>
<reference evidence="8 9" key="1">
    <citation type="submission" date="2016-02" db="EMBL/GenBank/DDBJ databases">
        <title>Genome analysis of coral dinoflagellate symbionts highlights evolutionary adaptations to a symbiotic lifestyle.</title>
        <authorList>
            <person name="Aranda M."/>
            <person name="Li Y."/>
            <person name="Liew Y.J."/>
            <person name="Baumgarten S."/>
            <person name="Simakov O."/>
            <person name="Wilson M."/>
            <person name="Piel J."/>
            <person name="Ashoor H."/>
            <person name="Bougouffa S."/>
            <person name="Bajic V.B."/>
            <person name="Ryu T."/>
            <person name="Ravasi T."/>
            <person name="Bayer T."/>
            <person name="Micklem G."/>
            <person name="Kim H."/>
            <person name="Bhak J."/>
            <person name="Lajeunesse T.C."/>
            <person name="Voolstra C.R."/>
        </authorList>
    </citation>
    <scope>NUCLEOTIDE SEQUENCE [LARGE SCALE GENOMIC DNA]</scope>
    <source>
        <strain evidence="8 9">CCMP2467</strain>
    </source>
</reference>
<dbReference type="GO" id="GO:0006508">
    <property type="term" value="P:proteolysis"/>
    <property type="evidence" value="ECO:0007669"/>
    <property type="project" value="UniProtKB-KW"/>
</dbReference>
<dbReference type="SUPFAM" id="SSF50630">
    <property type="entry name" value="Acid proteases"/>
    <property type="match status" value="1"/>
</dbReference>
<comment type="caution">
    <text evidence="8">The sequence shown here is derived from an EMBL/GenBank/DDBJ whole genome shotgun (WGS) entry which is preliminary data.</text>
</comment>
<dbReference type="GO" id="GO:0004190">
    <property type="term" value="F:aspartic-type endopeptidase activity"/>
    <property type="evidence" value="ECO:0007669"/>
    <property type="project" value="UniProtKB-KW"/>
</dbReference>
<keyword evidence="3 5" id="KW-0064">Aspartyl protease</keyword>
<proteinExistence type="inferred from homology"/>
<name>A0A1Q9ESA8_SYMMI</name>
<accession>A0A1Q9ESA8</accession>
<dbReference type="PROSITE" id="PS51767">
    <property type="entry name" value="PEPTIDASE_A1"/>
    <property type="match status" value="1"/>
</dbReference>
<dbReference type="InterPro" id="IPR021109">
    <property type="entry name" value="Peptidase_aspartic_dom_sf"/>
</dbReference>
<sequence length="281" mass="30620">MEAAVRQDGTAGQNSGTGTNATTAQTVQLAKTQHAVVDSGTSMLVGPKAEVHAVATLLGAMAFDHLWVLDCSGSLPRLTFVIDGKDYELTGEDLIMERQGNLCLLGLQANDGFTPHWVLGNVFMRKFYVQFDYGQRRIGFAKASRPVRLGLTSHGSSTQLDLSLGRRFESAWASVPILRSRQSKLTAHAIVPAMPSAYKTRMQLALQLALAEFLRRFAAGPGRPAVVKGVPAADGWTAQTRWANQAQFLEHYGHLRVQVTELSLDEYVSYARDNKGDSKTA</sequence>
<evidence type="ECO:0000256" key="1">
    <source>
        <dbReference type="ARBA" id="ARBA00007447"/>
    </source>
</evidence>
<keyword evidence="2 5" id="KW-0645">Protease</keyword>
<feature type="domain" description="Peptidase A1" evidence="7">
    <location>
        <begin position="1"/>
        <end position="141"/>
    </location>
</feature>
<dbReference type="EMBL" id="LSRX01000081">
    <property type="protein sequence ID" value="OLQ10302.1"/>
    <property type="molecule type" value="Genomic_DNA"/>
</dbReference>